<feature type="domain" description="Fork-head" evidence="13">
    <location>
        <begin position="41"/>
        <end position="135"/>
    </location>
</feature>
<keyword evidence="15" id="KW-1185">Reference proteome</keyword>
<keyword evidence="8" id="KW-0804">Transcription</keyword>
<evidence type="ECO:0000256" key="12">
    <source>
        <dbReference type="SAM" id="MobiDB-lite"/>
    </source>
</evidence>
<dbReference type="PANTHER" id="PTHR11829:SF411">
    <property type="entry name" value="FORKHEAD BOX PROTEIN L2"/>
    <property type="match status" value="1"/>
</dbReference>
<dbReference type="InterPro" id="IPR036390">
    <property type="entry name" value="WH_DNA-bd_sf"/>
</dbReference>
<evidence type="ECO:0000256" key="4">
    <source>
        <dbReference type="ARBA" id="ARBA00022782"/>
    </source>
</evidence>
<dbReference type="SUPFAM" id="SSF46785">
    <property type="entry name" value="Winged helix' DNA-binding domain"/>
    <property type="match status" value="1"/>
</dbReference>
<dbReference type="InterPro" id="IPR018122">
    <property type="entry name" value="TF_fork_head_CS_1"/>
</dbReference>
<keyword evidence="9 11" id="KW-0539">Nucleus</keyword>
<evidence type="ECO:0000256" key="6">
    <source>
        <dbReference type="ARBA" id="ARBA00023015"/>
    </source>
</evidence>
<dbReference type="AlphaFoldDB" id="A0A401SUX6"/>
<dbReference type="EMBL" id="BEZZ01000573">
    <property type="protein sequence ID" value="GCC34163.1"/>
    <property type="molecule type" value="Genomic_DNA"/>
</dbReference>
<dbReference type="GO" id="GO:0030154">
    <property type="term" value="P:cell differentiation"/>
    <property type="evidence" value="ECO:0007669"/>
    <property type="project" value="UniProtKB-KW"/>
</dbReference>
<feature type="compositionally biased region" description="Basic and acidic residues" evidence="12">
    <location>
        <begin position="27"/>
        <end position="38"/>
    </location>
</feature>
<comment type="caution">
    <text evidence="14">The sequence shown here is derived from an EMBL/GenBank/DDBJ whole genome shotgun (WGS) entry which is preliminary data.</text>
</comment>
<accession>A0A401SUX6</accession>
<name>A0A401SUX6_CHIPU</name>
<evidence type="ECO:0000256" key="10">
    <source>
        <dbReference type="ARBA" id="ARBA00034872"/>
    </source>
</evidence>
<keyword evidence="4" id="KW-0221">Differentiation</keyword>
<gene>
    <name evidence="14" type="ORF">chiPu_0012636</name>
</gene>
<dbReference type="GO" id="GO:0005634">
    <property type="term" value="C:nucleus"/>
    <property type="evidence" value="ECO:0007669"/>
    <property type="project" value="UniProtKB-SubCell"/>
</dbReference>
<protein>
    <recommendedName>
        <fullName evidence="10">Forkhead box protein L2</fullName>
    </recommendedName>
</protein>
<evidence type="ECO:0000256" key="1">
    <source>
        <dbReference type="ARBA" id="ARBA00004123"/>
    </source>
</evidence>
<dbReference type="STRING" id="137246.A0A401SUX6"/>
<dbReference type="InterPro" id="IPR047515">
    <property type="entry name" value="FH_FOXL2"/>
</dbReference>
<evidence type="ECO:0000259" key="13">
    <source>
        <dbReference type="PROSITE" id="PS50039"/>
    </source>
</evidence>
<dbReference type="InterPro" id="IPR036388">
    <property type="entry name" value="WH-like_DNA-bd_sf"/>
</dbReference>
<dbReference type="PRINTS" id="PR00053">
    <property type="entry name" value="FORKHEAD"/>
</dbReference>
<dbReference type="GO" id="GO:0000981">
    <property type="term" value="F:DNA-binding transcription factor activity, RNA polymerase II-specific"/>
    <property type="evidence" value="ECO:0007669"/>
    <property type="project" value="TreeGrafter"/>
</dbReference>
<evidence type="ECO:0000256" key="7">
    <source>
        <dbReference type="ARBA" id="ARBA00023125"/>
    </source>
</evidence>
<feature type="DNA-binding region" description="Fork-head" evidence="11">
    <location>
        <begin position="41"/>
        <end position="135"/>
    </location>
</feature>
<evidence type="ECO:0000313" key="15">
    <source>
        <dbReference type="Proteomes" id="UP000287033"/>
    </source>
</evidence>
<dbReference type="OMA" id="YHRHPPV"/>
<feature type="region of interest" description="Disordered" evidence="12">
    <location>
        <begin position="1"/>
        <end position="39"/>
    </location>
</feature>
<organism evidence="14 15">
    <name type="scientific">Chiloscyllium punctatum</name>
    <name type="common">Brownbanded bambooshark</name>
    <name type="synonym">Hemiscyllium punctatum</name>
    <dbReference type="NCBI Taxonomy" id="137246"/>
    <lineage>
        <taxon>Eukaryota</taxon>
        <taxon>Metazoa</taxon>
        <taxon>Chordata</taxon>
        <taxon>Craniata</taxon>
        <taxon>Vertebrata</taxon>
        <taxon>Chondrichthyes</taxon>
        <taxon>Elasmobranchii</taxon>
        <taxon>Galeomorphii</taxon>
        <taxon>Galeoidea</taxon>
        <taxon>Orectolobiformes</taxon>
        <taxon>Hemiscylliidae</taxon>
        <taxon>Chiloscyllium</taxon>
    </lineage>
</organism>
<dbReference type="GO" id="GO:0009653">
    <property type="term" value="P:anatomical structure morphogenesis"/>
    <property type="evidence" value="ECO:0007669"/>
    <property type="project" value="TreeGrafter"/>
</dbReference>
<evidence type="ECO:0000256" key="3">
    <source>
        <dbReference type="ARBA" id="ARBA00022553"/>
    </source>
</evidence>
<dbReference type="Gene3D" id="1.10.10.10">
    <property type="entry name" value="Winged helix-like DNA-binding domain superfamily/Winged helix DNA-binding domain"/>
    <property type="match status" value="1"/>
</dbReference>
<dbReference type="Pfam" id="PF00250">
    <property type="entry name" value="Forkhead"/>
    <property type="match status" value="1"/>
</dbReference>
<dbReference type="PROSITE" id="PS00658">
    <property type="entry name" value="FORK_HEAD_2"/>
    <property type="match status" value="1"/>
</dbReference>
<keyword evidence="2" id="KW-1017">Isopeptide bond</keyword>
<feature type="compositionally biased region" description="Polar residues" evidence="12">
    <location>
        <begin position="1"/>
        <end position="10"/>
    </location>
</feature>
<dbReference type="PROSITE" id="PS00657">
    <property type="entry name" value="FORK_HEAD_1"/>
    <property type="match status" value="1"/>
</dbReference>
<evidence type="ECO:0000256" key="9">
    <source>
        <dbReference type="ARBA" id="ARBA00023242"/>
    </source>
</evidence>
<comment type="subcellular location">
    <subcellularLocation>
        <location evidence="1 11">Nucleus</location>
    </subcellularLocation>
</comment>
<dbReference type="InterPro" id="IPR030456">
    <property type="entry name" value="TF_fork_head_CS_2"/>
</dbReference>
<evidence type="ECO:0000256" key="5">
    <source>
        <dbReference type="ARBA" id="ARBA00022843"/>
    </source>
</evidence>
<sequence>METFHNQESYNPEDDSSVRGESILENAGDKEPREKVDLSQKPPYSYVALIAMAIKDSEEKRLTLNGIYQYIVAKFPYYEKNKKGWQNSIRHNLSLNECFVKIPREGGGERKGNYWTLDPAFEDMFDKGNYRRRRRVKRPYRPSSSPFLPAKPCVNYSEPFYYQTSKYLQPPFASNSWSMGQGQSTASMSYHQSANGNVSPVQMNGLPSSYSPYSPMQNLPLVPGPASPYASMGQQMSPGTHSASSGYQLSCARQREVPVMHCSYWEYGPMTTRLDM</sequence>
<keyword evidence="7 11" id="KW-0238">DNA-binding</keyword>
<dbReference type="InterPro" id="IPR001766">
    <property type="entry name" value="Fork_head_dom"/>
</dbReference>
<dbReference type="SMART" id="SM00339">
    <property type="entry name" value="FH"/>
    <property type="match status" value="1"/>
</dbReference>
<reference evidence="14 15" key="1">
    <citation type="journal article" date="2018" name="Nat. Ecol. Evol.">
        <title>Shark genomes provide insights into elasmobranch evolution and the origin of vertebrates.</title>
        <authorList>
            <person name="Hara Y"/>
            <person name="Yamaguchi K"/>
            <person name="Onimaru K"/>
            <person name="Kadota M"/>
            <person name="Koyanagi M"/>
            <person name="Keeley SD"/>
            <person name="Tatsumi K"/>
            <person name="Tanaka K"/>
            <person name="Motone F"/>
            <person name="Kageyama Y"/>
            <person name="Nozu R"/>
            <person name="Adachi N"/>
            <person name="Nishimura O"/>
            <person name="Nakagawa R"/>
            <person name="Tanegashima C"/>
            <person name="Kiyatake I"/>
            <person name="Matsumoto R"/>
            <person name="Murakumo K"/>
            <person name="Nishida K"/>
            <person name="Terakita A"/>
            <person name="Kuratani S"/>
            <person name="Sato K"/>
            <person name="Hyodo S Kuraku.S."/>
        </authorList>
    </citation>
    <scope>NUCLEOTIDE SEQUENCE [LARGE SCALE GENOMIC DNA]</scope>
</reference>
<dbReference type="FunFam" id="1.10.10.10:FF:000016">
    <property type="entry name" value="Forkhead box protein I1"/>
    <property type="match status" value="1"/>
</dbReference>
<dbReference type="PANTHER" id="PTHR11829">
    <property type="entry name" value="FORKHEAD BOX PROTEIN"/>
    <property type="match status" value="1"/>
</dbReference>
<proteinExistence type="predicted"/>
<dbReference type="InterPro" id="IPR050211">
    <property type="entry name" value="FOX_domain-containing"/>
</dbReference>
<evidence type="ECO:0000256" key="11">
    <source>
        <dbReference type="PROSITE-ProRule" id="PRU00089"/>
    </source>
</evidence>
<keyword evidence="3" id="KW-0597">Phosphoprotein</keyword>
<dbReference type="OrthoDB" id="5954824at2759"/>
<dbReference type="Proteomes" id="UP000287033">
    <property type="component" value="Unassembled WGS sequence"/>
</dbReference>
<evidence type="ECO:0000313" key="14">
    <source>
        <dbReference type="EMBL" id="GCC34163.1"/>
    </source>
</evidence>
<dbReference type="GO" id="GO:0000978">
    <property type="term" value="F:RNA polymerase II cis-regulatory region sequence-specific DNA binding"/>
    <property type="evidence" value="ECO:0007669"/>
    <property type="project" value="TreeGrafter"/>
</dbReference>
<dbReference type="PROSITE" id="PS50039">
    <property type="entry name" value="FORK_HEAD_3"/>
    <property type="match status" value="1"/>
</dbReference>
<dbReference type="CDD" id="cd20028">
    <property type="entry name" value="FH_FOXL2"/>
    <property type="match status" value="1"/>
</dbReference>
<keyword evidence="5" id="KW-0832">Ubl conjugation</keyword>
<evidence type="ECO:0000256" key="8">
    <source>
        <dbReference type="ARBA" id="ARBA00023163"/>
    </source>
</evidence>
<evidence type="ECO:0000256" key="2">
    <source>
        <dbReference type="ARBA" id="ARBA00022499"/>
    </source>
</evidence>
<keyword evidence="6" id="KW-0805">Transcription regulation</keyword>